<protein>
    <submittedName>
        <fullName evidence="2">Putative secreted protein</fullName>
    </submittedName>
</protein>
<proteinExistence type="predicted"/>
<dbReference type="EMBL" id="GGFJ01014030">
    <property type="protein sequence ID" value="MBW63171.1"/>
    <property type="molecule type" value="Transcribed_RNA"/>
</dbReference>
<organism evidence="2">
    <name type="scientific">Anopheles marajoara</name>
    <dbReference type="NCBI Taxonomy" id="58244"/>
    <lineage>
        <taxon>Eukaryota</taxon>
        <taxon>Metazoa</taxon>
        <taxon>Ecdysozoa</taxon>
        <taxon>Arthropoda</taxon>
        <taxon>Hexapoda</taxon>
        <taxon>Insecta</taxon>
        <taxon>Pterygota</taxon>
        <taxon>Neoptera</taxon>
        <taxon>Endopterygota</taxon>
        <taxon>Diptera</taxon>
        <taxon>Nematocera</taxon>
        <taxon>Culicoidea</taxon>
        <taxon>Culicidae</taxon>
        <taxon>Anophelinae</taxon>
        <taxon>Anopheles</taxon>
    </lineage>
</organism>
<evidence type="ECO:0000313" key="2">
    <source>
        <dbReference type="EMBL" id="MBW63171.1"/>
    </source>
</evidence>
<feature type="signal peptide" evidence="1">
    <location>
        <begin position="1"/>
        <end position="17"/>
    </location>
</feature>
<accession>A0A2M4CDD1</accession>
<name>A0A2M4CDD1_9DIPT</name>
<evidence type="ECO:0000256" key="1">
    <source>
        <dbReference type="SAM" id="SignalP"/>
    </source>
</evidence>
<keyword evidence="1" id="KW-0732">Signal</keyword>
<dbReference type="AlphaFoldDB" id="A0A2M4CDD1"/>
<feature type="chain" id="PRO_5014727527" evidence="1">
    <location>
        <begin position="18"/>
        <end position="75"/>
    </location>
</feature>
<reference evidence="2" key="1">
    <citation type="submission" date="2018-01" db="EMBL/GenBank/DDBJ databases">
        <title>An insight into the sialome of Amazonian anophelines.</title>
        <authorList>
            <person name="Ribeiro J.M."/>
            <person name="Scarpassa V."/>
            <person name="Calvo E."/>
        </authorList>
    </citation>
    <scope>NUCLEOTIDE SEQUENCE</scope>
    <source>
        <tissue evidence="2">Salivary glands</tissue>
    </source>
</reference>
<sequence length="75" mass="8764">MRSVCFLFAKLMTICLGGCEMTQVDFFHVHLQMRIYKVLLLDALFLQIHPMTWVQLLIECFFFCKLSDTIAADTL</sequence>